<dbReference type="OrthoDB" id="444540at2759"/>
<keyword evidence="2" id="KW-0677">Repeat</keyword>
<accession>A0A9P0GK98</accession>
<keyword evidence="3" id="KW-0106">Calcium</keyword>
<dbReference type="InterPro" id="IPR011992">
    <property type="entry name" value="EF-hand-dom_pair"/>
</dbReference>
<dbReference type="CDD" id="cd00051">
    <property type="entry name" value="EFh"/>
    <property type="match status" value="1"/>
</dbReference>
<dbReference type="AlphaFoldDB" id="A0A9P0GK98"/>
<evidence type="ECO:0000256" key="4">
    <source>
        <dbReference type="SAM" id="MobiDB-lite"/>
    </source>
</evidence>
<dbReference type="PANTHER" id="PTHR34524:SF6">
    <property type="entry name" value="CALCYPHOSINE LIKE"/>
    <property type="match status" value="1"/>
</dbReference>
<dbReference type="GO" id="GO:0005509">
    <property type="term" value="F:calcium ion binding"/>
    <property type="evidence" value="ECO:0007669"/>
    <property type="project" value="InterPro"/>
</dbReference>
<dbReference type="SMART" id="SM00054">
    <property type="entry name" value="EFh"/>
    <property type="match status" value="4"/>
</dbReference>
<reference evidence="6" key="1">
    <citation type="submission" date="2022-01" db="EMBL/GenBank/DDBJ databases">
        <authorList>
            <person name="King R."/>
        </authorList>
    </citation>
    <scope>NUCLEOTIDE SEQUENCE</scope>
</reference>
<feature type="domain" description="EF-hand" evidence="5">
    <location>
        <begin position="92"/>
        <end position="127"/>
    </location>
</feature>
<keyword evidence="7" id="KW-1185">Reference proteome</keyword>
<dbReference type="PROSITE" id="PS50222">
    <property type="entry name" value="EF_HAND_2"/>
    <property type="match status" value="3"/>
</dbReference>
<feature type="region of interest" description="Disordered" evidence="4">
    <location>
        <begin position="1"/>
        <end position="23"/>
    </location>
</feature>
<proteinExistence type="predicted"/>
<protein>
    <recommendedName>
        <fullName evidence="5">EF-hand domain-containing protein</fullName>
    </recommendedName>
</protein>
<feature type="domain" description="EF-hand" evidence="5">
    <location>
        <begin position="56"/>
        <end position="91"/>
    </location>
</feature>
<feature type="compositionally biased region" description="Basic residues" evidence="4">
    <location>
        <begin position="1"/>
        <end position="11"/>
    </location>
</feature>
<dbReference type="Proteomes" id="UP001152799">
    <property type="component" value="Chromosome 4"/>
</dbReference>
<evidence type="ECO:0000256" key="3">
    <source>
        <dbReference type="ARBA" id="ARBA00022837"/>
    </source>
</evidence>
<dbReference type="InterPro" id="IPR051581">
    <property type="entry name" value="Ca-bind"/>
</dbReference>
<dbReference type="PROSITE" id="PS00018">
    <property type="entry name" value="EF_HAND_1"/>
    <property type="match status" value="1"/>
</dbReference>
<sequence>MHHHNMTHHRPASPTSRQGNEMAATSLRDLQAGTHGSGFSDPAQRLRLLCLSRGAQGILGLGRVFRRMDKDGKKDLSLEEFSLGLKEMQLQISDEEIQEMFDNCDIDGTGTINIDEFLFQIRPPLSDARKNIIKEAFDKMDKAHEGEITIGALKRVYNVDSQPRYISGEDSREDILDKLLDNFDHDATRDGKVTKEEFFNYYAAISASIENDCYFNLMMRQAYKL</sequence>
<dbReference type="Gene3D" id="1.10.238.10">
    <property type="entry name" value="EF-hand"/>
    <property type="match status" value="2"/>
</dbReference>
<keyword evidence="1" id="KW-0479">Metal-binding</keyword>
<dbReference type="SUPFAM" id="SSF47473">
    <property type="entry name" value="EF-hand"/>
    <property type="match status" value="1"/>
</dbReference>
<evidence type="ECO:0000256" key="1">
    <source>
        <dbReference type="ARBA" id="ARBA00022723"/>
    </source>
</evidence>
<dbReference type="InterPro" id="IPR018247">
    <property type="entry name" value="EF_Hand_1_Ca_BS"/>
</dbReference>
<dbReference type="InterPro" id="IPR002048">
    <property type="entry name" value="EF_hand_dom"/>
</dbReference>
<feature type="domain" description="EF-hand" evidence="5">
    <location>
        <begin position="128"/>
        <end position="163"/>
    </location>
</feature>
<gene>
    <name evidence="6" type="ORF">CEUTPL_LOCUS8920</name>
</gene>
<evidence type="ECO:0000313" key="6">
    <source>
        <dbReference type="EMBL" id="CAH1130290.1"/>
    </source>
</evidence>
<organism evidence="6 7">
    <name type="scientific">Ceutorhynchus assimilis</name>
    <name type="common">cabbage seed weevil</name>
    <dbReference type="NCBI Taxonomy" id="467358"/>
    <lineage>
        <taxon>Eukaryota</taxon>
        <taxon>Metazoa</taxon>
        <taxon>Ecdysozoa</taxon>
        <taxon>Arthropoda</taxon>
        <taxon>Hexapoda</taxon>
        <taxon>Insecta</taxon>
        <taxon>Pterygota</taxon>
        <taxon>Neoptera</taxon>
        <taxon>Endopterygota</taxon>
        <taxon>Coleoptera</taxon>
        <taxon>Polyphaga</taxon>
        <taxon>Cucujiformia</taxon>
        <taxon>Curculionidae</taxon>
        <taxon>Ceutorhynchinae</taxon>
        <taxon>Ceutorhynchus</taxon>
    </lineage>
</organism>
<name>A0A9P0GK98_9CUCU</name>
<dbReference type="EMBL" id="OU892280">
    <property type="protein sequence ID" value="CAH1130290.1"/>
    <property type="molecule type" value="Genomic_DNA"/>
</dbReference>
<evidence type="ECO:0000313" key="7">
    <source>
        <dbReference type="Proteomes" id="UP001152799"/>
    </source>
</evidence>
<dbReference type="PANTHER" id="PTHR34524">
    <property type="entry name" value="CALCYPHOSIN"/>
    <property type="match status" value="1"/>
</dbReference>
<evidence type="ECO:0000259" key="5">
    <source>
        <dbReference type="PROSITE" id="PS50222"/>
    </source>
</evidence>
<dbReference type="Pfam" id="PF13499">
    <property type="entry name" value="EF-hand_7"/>
    <property type="match status" value="2"/>
</dbReference>
<evidence type="ECO:0000256" key="2">
    <source>
        <dbReference type="ARBA" id="ARBA00022737"/>
    </source>
</evidence>